<proteinExistence type="predicted"/>
<sequence length="84" mass="9524">MLHTHIPIQCGLAEYSILMCIISPYTPDFRVAAAKVQSPFLINAQRSDSIYKREICKSKQANRYSIHTCNCVSLISMNDCIEDN</sequence>
<dbReference type="AlphaFoldDB" id="A0A0E9WYZ2"/>
<evidence type="ECO:0000313" key="1">
    <source>
        <dbReference type="EMBL" id="JAH95411.1"/>
    </source>
</evidence>
<reference evidence="1" key="1">
    <citation type="submission" date="2014-11" db="EMBL/GenBank/DDBJ databases">
        <authorList>
            <person name="Amaro Gonzalez C."/>
        </authorList>
    </citation>
    <scope>NUCLEOTIDE SEQUENCE</scope>
</reference>
<dbReference type="EMBL" id="GBXM01013166">
    <property type="protein sequence ID" value="JAH95411.1"/>
    <property type="molecule type" value="Transcribed_RNA"/>
</dbReference>
<protein>
    <submittedName>
        <fullName evidence="1">Uncharacterized protein</fullName>
    </submittedName>
</protein>
<organism evidence="1">
    <name type="scientific">Anguilla anguilla</name>
    <name type="common">European freshwater eel</name>
    <name type="synonym">Muraena anguilla</name>
    <dbReference type="NCBI Taxonomy" id="7936"/>
    <lineage>
        <taxon>Eukaryota</taxon>
        <taxon>Metazoa</taxon>
        <taxon>Chordata</taxon>
        <taxon>Craniata</taxon>
        <taxon>Vertebrata</taxon>
        <taxon>Euteleostomi</taxon>
        <taxon>Actinopterygii</taxon>
        <taxon>Neopterygii</taxon>
        <taxon>Teleostei</taxon>
        <taxon>Anguilliformes</taxon>
        <taxon>Anguillidae</taxon>
        <taxon>Anguilla</taxon>
    </lineage>
</organism>
<reference evidence="1" key="2">
    <citation type="journal article" date="2015" name="Fish Shellfish Immunol.">
        <title>Early steps in the European eel (Anguilla anguilla)-Vibrio vulnificus interaction in the gills: Role of the RtxA13 toxin.</title>
        <authorList>
            <person name="Callol A."/>
            <person name="Pajuelo D."/>
            <person name="Ebbesson L."/>
            <person name="Teles M."/>
            <person name="MacKenzie S."/>
            <person name="Amaro C."/>
        </authorList>
    </citation>
    <scope>NUCLEOTIDE SEQUENCE</scope>
</reference>
<name>A0A0E9WYZ2_ANGAN</name>
<accession>A0A0E9WYZ2</accession>